<feature type="domain" description="DNA polymerase III beta sliding clamp N-terminal" evidence="9">
    <location>
        <begin position="1"/>
        <end position="119"/>
    </location>
</feature>
<evidence type="ECO:0000256" key="6">
    <source>
        <dbReference type="ARBA" id="ARBA00022705"/>
    </source>
</evidence>
<feature type="non-terminal residue" evidence="10">
    <location>
        <position position="157"/>
    </location>
</feature>
<sequence length="157" mass="17671">MKFIVEKNTLLKSLSHVQSIVEKKNTLPILSNILLDAKDNSLILSATDMDISITEKLNCNIVEEGSITVSAHTLYDIIRKLPDTSEIEIISNDGKIISLRSGKSKFSLGCLPKKDFPIIEIGNLEIEMNIDSRKFLQLIDKTRFAISNEETRYFLNG</sequence>
<dbReference type="Gene3D" id="3.10.150.10">
    <property type="entry name" value="DNA Polymerase III, subunit A, domain 2"/>
    <property type="match status" value="1"/>
</dbReference>
<proteinExistence type="inferred from homology"/>
<evidence type="ECO:0000256" key="5">
    <source>
        <dbReference type="ARBA" id="ARBA00022695"/>
    </source>
</evidence>
<dbReference type="SUPFAM" id="SSF55979">
    <property type="entry name" value="DNA clamp"/>
    <property type="match status" value="1"/>
</dbReference>
<organism evidence="10">
    <name type="scientific">marine metagenome</name>
    <dbReference type="NCBI Taxonomy" id="408172"/>
    <lineage>
        <taxon>unclassified sequences</taxon>
        <taxon>metagenomes</taxon>
        <taxon>ecological metagenomes</taxon>
    </lineage>
</organism>
<dbReference type="GO" id="GO:0009360">
    <property type="term" value="C:DNA polymerase III complex"/>
    <property type="evidence" value="ECO:0007669"/>
    <property type="project" value="InterPro"/>
</dbReference>
<dbReference type="Pfam" id="PF00712">
    <property type="entry name" value="DNA_pol3_beta"/>
    <property type="match status" value="1"/>
</dbReference>
<dbReference type="GO" id="GO:0006271">
    <property type="term" value="P:DNA strand elongation involved in DNA replication"/>
    <property type="evidence" value="ECO:0007669"/>
    <property type="project" value="TreeGrafter"/>
</dbReference>
<dbReference type="GO" id="GO:0003887">
    <property type="term" value="F:DNA-directed DNA polymerase activity"/>
    <property type="evidence" value="ECO:0007669"/>
    <property type="project" value="UniProtKB-KW"/>
</dbReference>
<evidence type="ECO:0000256" key="2">
    <source>
        <dbReference type="ARBA" id="ARBA00010752"/>
    </source>
</evidence>
<accession>A0A382YAD7</accession>
<evidence type="ECO:0000256" key="4">
    <source>
        <dbReference type="ARBA" id="ARBA00022679"/>
    </source>
</evidence>
<dbReference type="PANTHER" id="PTHR30478:SF0">
    <property type="entry name" value="BETA SLIDING CLAMP"/>
    <property type="match status" value="1"/>
</dbReference>
<dbReference type="InterPro" id="IPR046938">
    <property type="entry name" value="DNA_clamp_sf"/>
</dbReference>
<comment type="subcellular location">
    <subcellularLocation>
        <location evidence="1">Cytoplasm</location>
    </subcellularLocation>
</comment>
<keyword evidence="3" id="KW-0963">Cytoplasm</keyword>
<keyword evidence="7" id="KW-0239">DNA-directed DNA polymerase</keyword>
<reference evidence="10" key="1">
    <citation type="submission" date="2018-05" db="EMBL/GenBank/DDBJ databases">
        <authorList>
            <person name="Lanie J.A."/>
            <person name="Ng W.-L."/>
            <person name="Kazmierczak K.M."/>
            <person name="Andrzejewski T.M."/>
            <person name="Davidsen T.M."/>
            <person name="Wayne K.J."/>
            <person name="Tettelin H."/>
            <person name="Glass J.I."/>
            <person name="Rusch D."/>
            <person name="Podicherti R."/>
            <person name="Tsui H.-C.T."/>
            <person name="Winkler M.E."/>
        </authorList>
    </citation>
    <scope>NUCLEOTIDE SEQUENCE</scope>
</reference>
<dbReference type="InterPro" id="IPR022634">
    <property type="entry name" value="DNA_polIII_beta_N"/>
</dbReference>
<name>A0A382YAD7_9ZZZZ</name>
<keyword evidence="4" id="KW-0808">Transferase</keyword>
<keyword evidence="5" id="KW-0548">Nucleotidyltransferase</keyword>
<evidence type="ECO:0000256" key="8">
    <source>
        <dbReference type="ARBA" id="ARBA00023125"/>
    </source>
</evidence>
<dbReference type="GO" id="GO:0008408">
    <property type="term" value="F:3'-5' exonuclease activity"/>
    <property type="evidence" value="ECO:0007669"/>
    <property type="project" value="InterPro"/>
</dbReference>
<evidence type="ECO:0000256" key="7">
    <source>
        <dbReference type="ARBA" id="ARBA00022932"/>
    </source>
</evidence>
<evidence type="ECO:0000256" key="1">
    <source>
        <dbReference type="ARBA" id="ARBA00004496"/>
    </source>
</evidence>
<keyword evidence="6" id="KW-0235">DNA replication</keyword>
<evidence type="ECO:0000259" key="9">
    <source>
        <dbReference type="Pfam" id="PF00712"/>
    </source>
</evidence>
<protein>
    <recommendedName>
        <fullName evidence="9">DNA polymerase III beta sliding clamp N-terminal domain-containing protein</fullName>
    </recommendedName>
</protein>
<dbReference type="GO" id="GO:0003677">
    <property type="term" value="F:DNA binding"/>
    <property type="evidence" value="ECO:0007669"/>
    <property type="project" value="UniProtKB-KW"/>
</dbReference>
<dbReference type="InterPro" id="IPR001001">
    <property type="entry name" value="DNA_polIII_beta"/>
</dbReference>
<dbReference type="AlphaFoldDB" id="A0A382YAD7"/>
<dbReference type="CDD" id="cd00140">
    <property type="entry name" value="beta_clamp"/>
    <property type="match status" value="1"/>
</dbReference>
<dbReference type="EMBL" id="UINC01174185">
    <property type="protein sequence ID" value="SVD80184.1"/>
    <property type="molecule type" value="Genomic_DNA"/>
</dbReference>
<evidence type="ECO:0000256" key="3">
    <source>
        <dbReference type="ARBA" id="ARBA00022490"/>
    </source>
</evidence>
<comment type="similarity">
    <text evidence="2">Belongs to the beta sliding clamp family.</text>
</comment>
<evidence type="ECO:0000313" key="10">
    <source>
        <dbReference type="EMBL" id="SVD80184.1"/>
    </source>
</evidence>
<gene>
    <name evidence="10" type="ORF">METZ01_LOCUS433038</name>
</gene>
<dbReference type="GO" id="GO:0005737">
    <property type="term" value="C:cytoplasm"/>
    <property type="evidence" value="ECO:0007669"/>
    <property type="project" value="UniProtKB-SubCell"/>
</dbReference>
<dbReference type="PANTHER" id="PTHR30478">
    <property type="entry name" value="DNA POLYMERASE III SUBUNIT BETA"/>
    <property type="match status" value="1"/>
</dbReference>
<keyword evidence="8" id="KW-0238">DNA-binding</keyword>